<evidence type="ECO:0000313" key="3">
    <source>
        <dbReference type="EMBL" id="SEL77252.1"/>
    </source>
</evidence>
<dbReference type="Proteomes" id="UP000198677">
    <property type="component" value="Unassembled WGS sequence"/>
</dbReference>
<sequence length="318" mass="33952">MSNEPVLERAAKEFADATAVPPFIYELPVAEGRAKFDEVQAGDTIAPPVDVEDRVIQGGPSGEVSVRIVRPKGASGTLPVIQYNHGAGWVFGNTHIYDRLIRELSVGADAALVFPNYSLSPEAKYPTAIEEIYGTAGWIAEHGADEGLDATRFAVAGDSVGGNMTIALTLMAKERGGPDFLQQVLFYPVTDAGQDTDSYRQFADGYFLTAGAMAWFWDQYTTDPEERAQVLASPLRAGTEMVAGLPPALVVNGEADVLRDEGEAYANKLRAAGVPVTAVRFQGMIHDFVMLNALADTHAARAAMLLATTTLHGALHGV</sequence>
<dbReference type="Gene3D" id="3.40.50.1820">
    <property type="entry name" value="alpha/beta hydrolase"/>
    <property type="match status" value="1"/>
</dbReference>
<dbReference type="EMBL" id="FOAW01000014">
    <property type="protein sequence ID" value="SEL77252.1"/>
    <property type="molecule type" value="Genomic_DNA"/>
</dbReference>
<name>A0A1H7SX82_9NOCA</name>
<dbReference type="PANTHER" id="PTHR48081:SF8">
    <property type="entry name" value="ALPHA_BETA HYDROLASE FOLD-3 DOMAIN-CONTAINING PROTEIN-RELATED"/>
    <property type="match status" value="1"/>
</dbReference>
<reference evidence="4" key="1">
    <citation type="submission" date="2016-10" db="EMBL/GenBank/DDBJ databases">
        <authorList>
            <person name="Varghese N."/>
            <person name="Submissions S."/>
        </authorList>
    </citation>
    <scope>NUCLEOTIDE SEQUENCE [LARGE SCALE GENOMIC DNA]</scope>
    <source>
        <strain evidence="4">DSM 44675</strain>
    </source>
</reference>
<keyword evidence="4" id="KW-1185">Reference proteome</keyword>
<dbReference type="InterPro" id="IPR029058">
    <property type="entry name" value="AB_hydrolase_fold"/>
</dbReference>
<organism evidence="3 4">
    <name type="scientific">Rhodococcus maanshanensis</name>
    <dbReference type="NCBI Taxonomy" id="183556"/>
    <lineage>
        <taxon>Bacteria</taxon>
        <taxon>Bacillati</taxon>
        <taxon>Actinomycetota</taxon>
        <taxon>Actinomycetes</taxon>
        <taxon>Mycobacteriales</taxon>
        <taxon>Nocardiaceae</taxon>
        <taxon>Rhodococcus</taxon>
    </lineage>
</organism>
<gene>
    <name evidence="3" type="ORF">SAMN05444583_114103</name>
</gene>
<dbReference type="AlphaFoldDB" id="A0A1H7SX82"/>
<keyword evidence="1" id="KW-0378">Hydrolase</keyword>
<dbReference type="InterPro" id="IPR013094">
    <property type="entry name" value="AB_hydrolase_3"/>
</dbReference>
<dbReference type="OrthoDB" id="3181909at2"/>
<dbReference type="PANTHER" id="PTHR48081">
    <property type="entry name" value="AB HYDROLASE SUPERFAMILY PROTEIN C4A8.06C"/>
    <property type="match status" value="1"/>
</dbReference>
<evidence type="ECO:0000256" key="1">
    <source>
        <dbReference type="ARBA" id="ARBA00022801"/>
    </source>
</evidence>
<dbReference type="GO" id="GO:0016787">
    <property type="term" value="F:hydrolase activity"/>
    <property type="evidence" value="ECO:0007669"/>
    <property type="project" value="UniProtKB-KW"/>
</dbReference>
<accession>A0A1H7SX82</accession>
<proteinExistence type="predicted"/>
<dbReference type="Pfam" id="PF07859">
    <property type="entry name" value="Abhydrolase_3"/>
    <property type="match status" value="1"/>
</dbReference>
<evidence type="ECO:0000259" key="2">
    <source>
        <dbReference type="Pfam" id="PF07859"/>
    </source>
</evidence>
<dbReference type="InterPro" id="IPR050300">
    <property type="entry name" value="GDXG_lipolytic_enzyme"/>
</dbReference>
<evidence type="ECO:0000313" key="4">
    <source>
        <dbReference type="Proteomes" id="UP000198677"/>
    </source>
</evidence>
<feature type="domain" description="Alpha/beta hydrolase fold-3" evidence="2">
    <location>
        <begin position="83"/>
        <end position="289"/>
    </location>
</feature>
<dbReference type="SUPFAM" id="SSF53474">
    <property type="entry name" value="alpha/beta-Hydrolases"/>
    <property type="match status" value="1"/>
</dbReference>
<protein>
    <submittedName>
        <fullName evidence="3">Acetyl esterase/lipase</fullName>
    </submittedName>
</protein>